<proteinExistence type="predicted"/>
<feature type="transmembrane region" description="Helical" evidence="1">
    <location>
        <begin position="25"/>
        <end position="48"/>
    </location>
</feature>
<feature type="transmembrane region" description="Helical" evidence="1">
    <location>
        <begin position="226"/>
        <end position="251"/>
    </location>
</feature>
<feature type="transmembrane region" description="Helical" evidence="1">
    <location>
        <begin position="60"/>
        <end position="82"/>
    </location>
</feature>
<accession>A0AAN4TDP1</accession>
<dbReference type="AlphaFoldDB" id="A0AAN4TDP1"/>
<dbReference type="Proteomes" id="UP000051487">
    <property type="component" value="Unassembled WGS sequence"/>
</dbReference>
<sequence>MSTTTAWPSGVSAPLTVENNNNHSALIVLITAFSLVLVVAALAARVFSSYKRHTVQRDDYLFGMAVILAFAQVSVVFTQVHYGWGTRTELTAADTDRMLRAAYAADILCIAALGLSKITTSMFYEVLFSQVRRLLIRAVLGGVIVWTLVAIILLALPRWQAITAMDIIIEILLFLYSTLAIYKVRISTKKKFLVLCALGCRIVLVPLAAIRLHYTQAQIESDDPVLQGAFATVATELYLAMSVVCLVSAFLKSFMAVYVDGNGLAYTESASVSVSKSRVQASADGITRKIRRRTSAGVNQLSGWELMEDASAKQSGFNQGWEITKTVQLDIQDEPIELANSKQPPRAVATASAATSYSKFYSHSHTKPDFKHAADDKKCLYRYDSGVIQLNVERLGQNSSSKAPWAVLTTESTDSGENAQQHPTLIRSQITCALHPTLSGNDGLPWTLNRLRMEYTKCVEIVSPESQFCISSAIIFCNLPHLYPTARGSSSAELGISWGAYDAIITLIQTHFRYCKDIMLVLWADPNISFSKRDAEQERDAMVARLEKVLYRADELYRTLAQQGCEFSIFPSPRPFELCLARAKETGGVFEEGDWDRNRGAESRVWRSVEPNTLKNESSSSTCMDGKPGYWIRTSFFDWFERKDMQFV</sequence>
<dbReference type="InterPro" id="IPR049326">
    <property type="entry name" value="Rhodopsin_dom_fungi"/>
</dbReference>
<evidence type="ECO:0000313" key="3">
    <source>
        <dbReference type="EMBL" id="GAQ10042.1"/>
    </source>
</evidence>
<evidence type="ECO:0000313" key="4">
    <source>
        <dbReference type="Proteomes" id="UP000051487"/>
    </source>
</evidence>
<evidence type="ECO:0000259" key="2">
    <source>
        <dbReference type="Pfam" id="PF20684"/>
    </source>
</evidence>
<reference evidence="3 4" key="1">
    <citation type="submission" date="2015-11" db="EMBL/GenBank/DDBJ databases">
        <title>Aspergillus lentulus strain IFM 54703T.</title>
        <authorList>
            <person name="Kusuya Y."/>
            <person name="Sakai K."/>
            <person name="Kamei K."/>
            <person name="Takahashi H."/>
            <person name="Yaguchi T."/>
        </authorList>
    </citation>
    <scope>NUCLEOTIDE SEQUENCE [LARGE SCALE GENOMIC DNA]</scope>
    <source>
        <strain evidence="3 4">IFM 54703</strain>
    </source>
</reference>
<keyword evidence="1" id="KW-0472">Membrane</keyword>
<organism evidence="3 4">
    <name type="scientific">Aspergillus lentulus</name>
    <dbReference type="NCBI Taxonomy" id="293939"/>
    <lineage>
        <taxon>Eukaryota</taxon>
        <taxon>Fungi</taxon>
        <taxon>Dikarya</taxon>
        <taxon>Ascomycota</taxon>
        <taxon>Pezizomycotina</taxon>
        <taxon>Eurotiomycetes</taxon>
        <taxon>Eurotiomycetidae</taxon>
        <taxon>Eurotiales</taxon>
        <taxon>Aspergillaceae</taxon>
        <taxon>Aspergillus</taxon>
        <taxon>Aspergillus subgen. Fumigati</taxon>
    </lineage>
</organism>
<dbReference type="EMBL" id="BCLY01000013">
    <property type="protein sequence ID" value="GAQ10042.1"/>
    <property type="molecule type" value="Genomic_DNA"/>
</dbReference>
<dbReference type="Pfam" id="PF20684">
    <property type="entry name" value="Fung_rhodopsin"/>
    <property type="match status" value="1"/>
</dbReference>
<feature type="transmembrane region" description="Helical" evidence="1">
    <location>
        <begin position="192"/>
        <end position="214"/>
    </location>
</feature>
<gene>
    <name evidence="3" type="ORF">ALT_7363</name>
</gene>
<feature type="transmembrane region" description="Helical" evidence="1">
    <location>
        <begin position="134"/>
        <end position="156"/>
    </location>
</feature>
<feature type="transmembrane region" description="Helical" evidence="1">
    <location>
        <begin position="162"/>
        <end position="180"/>
    </location>
</feature>
<comment type="caution">
    <text evidence="3">The sequence shown here is derived from an EMBL/GenBank/DDBJ whole genome shotgun (WGS) entry which is preliminary data.</text>
</comment>
<keyword evidence="1" id="KW-0812">Transmembrane</keyword>
<dbReference type="PANTHER" id="PTHR39614:SF2">
    <property type="entry name" value="INTEGRAL MEMBRANE PROTEIN"/>
    <property type="match status" value="1"/>
</dbReference>
<protein>
    <recommendedName>
        <fullName evidence="2">Rhodopsin domain-containing protein</fullName>
    </recommendedName>
</protein>
<feature type="transmembrane region" description="Helical" evidence="1">
    <location>
        <begin position="102"/>
        <end position="127"/>
    </location>
</feature>
<keyword evidence="1" id="KW-1133">Transmembrane helix</keyword>
<name>A0AAN4TDP1_ASPLE</name>
<feature type="domain" description="Rhodopsin" evidence="2">
    <location>
        <begin position="44"/>
        <end position="153"/>
    </location>
</feature>
<dbReference type="PANTHER" id="PTHR39614">
    <property type="entry name" value="INTEGRAL MEMBRANE PROTEIN"/>
    <property type="match status" value="1"/>
</dbReference>
<evidence type="ECO:0000256" key="1">
    <source>
        <dbReference type="SAM" id="Phobius"/>
    </source>
</evidence>